<organism evidence="1 2">
    <name type="scientific">Acidovorax bellezanensis</name>
    <dbReference type="NCBI Taxonomy" id="2976702"/>
    <lineage>
        <taxon>Bacteria</taxon>
        <taxon>Pseudomonadati</taxon>
        <taxon>Pseudomonadota</taxon>
        <taxon>Betaproteobacteria</taxon>
        <taxon>Burkholderiales</taxon>
        <taxon>Comamonadaceae</taxon>
        <taxon>Acidovorax</taxon>
    </lineage>
</organism>
<sequence>MASKPRTTSKLPQFTAKVQAGAARGMTQALILGASEASVLTPIDTSTLLNSQFRNVEKSGSKVVGTVGYTASYAIPVHDPENPQNFRRPSASKEFLKLGFERAEPNIRAVIKGSIKT</sequence>
<comment type="caution">
    <text evidence="1">The sequence shown here is derived from an EMBL/GenBank/DDBJ whole genome shotgun (WGS) entry which is preliminary data.</text>
</comment>
<gene>
    <name evidence="1" type="ORF">N0K08_17395</name>
</gene>
<evidence type="ECO:0000313" key="1">
    <source>
        <dbReference type="EMBL" id="MCT9812421.1"/>
    </source>
</evidence>
<evidence type="ECO:0008006" key="3">
    <source>
        <dbReference type="Google" id="ProtNLM"/>
    </source>
</evidence>
<proteinExistence type="predicted"/>
<dbReference type="EMBL" id="JAODYH010000008">
    <property type="protein sequence ID" value="MCT9812421.1"/>
    <property type="molecule type" value="Genomic_DNA"/>
</dbReference>
<name>A0ABT2PPN2_9BURK</name>
<dbReference type="Proteomes" id="UP001525968">
    <property type="component" value="Unassembled WGS sequence"/>
</dbReference>
<evidence type="ECO:0000313" key="2">
    <source>
        <dbReference type="Proteomes" id="UP001525968"/>
    </source>
</evidence>
<accession>A0ABT2PPN2</accession>
<protein>
    <recommendedName>
        <fullName evidence="3">HK97 gp10 family phage protein</fullName>
    </recommendedName>
</protein>
<reference evidence="1 2" key="1">
    <citation type="submission" date="2022-09" db="EMBL/GenBank/DDBJ databases">
        <title>Draft genome of isolate Be4.</title>
        <authorList>
            <person name="Sanchez-Castro I."/>
            <person name="Martinez-Rodriguez P."/>
            <person name="Descostes M."/>
            <person name="Merroun M."/>
        </authorList>
    </citation>
    <scope>NUCLEOTIDE SEQUENCE [LARGE SCALE GENOMIC DNA]</scope>
    <source>
        <strain evidence="1 2">Be4</strain>
    </source>
</reference>
<keyword evidence="2" id="KW-1185">Reference proteome</keyword>